<comment type="caution">
    <text evidence="3">The sequence shown here is derived from an EMBL/GenBank/DDBJ whole genome shotgun (WGS) entry which is preliminary data.</text>
</comment>
<dbReference type="GO" id="GO:0006559">
    <property type="term" value="P:L-phenylalanine catabolic process"/>
    <property type="evidence" value="ECO:0007669"/>
    <property type="project" value="TreeGrafter"/>
</dbReference>
<dbReference type="InterPro" id="IPR036249">
    <property type="entry name" value="Thioredoxin-like_sf"/>
</dbReference>
<dbReference type="CDD" id="cd00570">
    <property type="entry name" value="GST_N_family"/>
    <property type="match status" value="1"/>
</dbReference>
<proteinExistence type="predicted"/>
<dbReference type="Gene3D" id="1.20.1050.10">
    <property type="match status" value="2"/>
</dbReference>
<dbReference type="PANTHER" id="PTHR42673">
    <property type="entry name" value="MALEYLACETOACETATE ISOMERASE"/>
    <property type="match status" value="1"/>
</dbReference>
<protein>
    <submittedName>
        <fullName evidence="3">Glutathione S-transferase</fullName>
    </submittedName>
</protein>
<dbReference type="InterPro" id="IPR010987">
    <property type="entry name" value="Glutathione-S-Trfase_C-like"/>
</dbReference>
<dbReference type="PROSITE" id="PS51354">
    <property type="entry name" value="GLUTAREDOXIN_2"/>
    <property type="match status" value="1"/>
</dbReference>
<accession>A0A4Q7ZCD5</accession>
<dbReference type="Pfam" id="PF13417">
    <property type="entry name" value="GST_N_3"/>
    <property type="match status" value="1"/>
</dbReference>
<sequence>MTAILYQYELSPFCDKVRRALNLKGIAYRTEDISVLDTLRGRLKQLSPAAKVPVLVIDGETLSDSTDIIHWLEARYPEPRLIPANAKEQALVHFLEDWADESLYFHEMHLRFTLPHNARRWVAEVTAHDNLIIKNIARVAVPLTMRKTTEAQGTGRKPLAALLRDLDRHLQMLEQWLDGRDWLVGDRLSLADLAVYAQLFCIAGALEGQDLLQRHAGVQAWMARVDRTSQARAD</sequence>
<organism evidence="3 4">
    <name type="scientific">Fluviicoccus keumensis</name>
    <dbReference type="NCBI Taxonomy" id="1435465"/>
    <lineage>
        <taxon>Bacteria</taxon>
        <taxon>Pseudomonadati</taxon>
        <taxon>Pseudomonadota</taxon>
        <taxon>Gammaproteobacteria</taxon>
        <taxon>Moraxellales</taxon>
        <taxon>Moraxellaceae</taxon>
        <taxon>Fluviicoccus</taxon>
    </lineage>
</organism>
<keyword evidence="4" id="KW-1185">Reference proteome</keyword>
<dbReference type="PROSITE" id="PS50404">
    <property type="entry name" value="GST_NTER"/>
    <property type="match status" value="1"/>
</dbReference>
<evidence type="ECO:0000313" key="3">
    <source>
        <dbReference type="EMBL" id="RZU47663.1"/>
    </source>
</evidence>
<dbReference type="RefSeq" id="WP_130410886.1">
    <property type="nucleotide sequence ID" value="NZ_SHKX01000010.1"/>
</dbReference>
<evidence type="ECO:0000259" key="2">
    <source>
        <dbReference type="PROSITE" id="PS50405"/>
    </source>
</evidence>
<dbReference type="EMBL" id="SHKX01000010">
    <property type="protein sequence ID" value="RZU47663.1"/>
    <property type="molecule type" value="Genomic_DNA"/>
</dbReference>
<gene>
    <name evidence="3" type="ORF">EV700_0630</name>
</gene>
<dbReference type="GO" id="GO:0006749">
    <property type="term" value="P:glutathione metabolic process"/>
    <property type="evidence" value="ECO:0007669"/>
    <property type="project" value="TreeGrafter"/>
</dbReference>
<dbReference type="PROSITE" id="PS50405">
    <property type="entry name" value="GST_CTER"/>
    <property type="match status" value="1"/>
</dbReference>
<dbReference type="Pfam" id="PF00043">
    <property type="entry name" value="GST_C"/>
    <property type="match status" value="1"/>
</dbReference>
<dbReference type="OrthoDB" id="9782992at2"/>
<dbReference type="GO" id="GO:0016034">
    <property type="term" value="F:maleylacetoacetate isomerase activity"/>
    <property type="evidence" value="ECO:0007669"/>
    <property type="project" value="TreeGrafter"/>
</dbReference>
<dbReference type="CDD" id="cd00299">
    <property type="entry name" value="GST_C_family"/>
    <property type="match status" value="1"/>
</dbReference>
<dbReference type="InterPro" id="IPR004046">
    <property type="entry name" value="GST_C"/>
</dbReference>
<name>A0A4Q7ZCD5_9GAMM</name>
<dbReference type="InterPro" id="IPR040079">
    <property type="entry name" value="Glutathione_S-Trfase"/>
</dbReference>
<keyword evidence="3" id="KW-0808">Transferase</keyword>
<dbReference type="GO" id="GO:0004364">
    <property type="term" value="F:glutathione transferase activity"/>
    <property type="evidence" value="ECO:0007669"/>
    <property type="project" value="TreeGrafter"/>
</dbReference>
<dbReference type="AlphaFoldDB" id="A0A4Q7ZCD5"/>
<evidence type="ECO:0000313" key="4">
    <source>
        <dbReference type="Proteomes" id="UP000292423"/>
    </source>
</evidence>
<dbReference type="InterPro" id="IPR004045">
    <property type="entry name" value="Glutathione_S-Trfase_N"/>
</dbReference>
<reference evidence="3 4" key="1">
    <citation type="submission" date="2019-02" db="EMBL/GenBank/DDBJ databases">
        <title>Genomic Encyclopedia of Type Strains, Phase IV (KMG-IV): sequencing the most valuable type-strain genomes for metagenomic binning, comparative biology and taxonomic classification.</title>
        <authorList>
            <person name="Goeker M."/>
        </authorList>
    </citation>
    <scope>NUCLEOTIDE SEQUENCE [LARGE SCALE GENOMIC DNA]</scope>
    <source>
        <strain evidence="3 4">DSM 105135</strain>
    </source>
</reference>
<dbReference type="SUPFAM" id="SSF47616">
    <property type="entry name" value="GST C-terminal domain-like"/>
    <property type="match status" value="1"/>
</dbReference>
<dbReference type="Gene3D" id="3.40.30.10">
    <property type="entry name" value="Glutaredoxin"/>
    <property type="match status" value="1"/>
</dbReference>
<dbReference type="SFLD" id="SFLDS00019">
    <property type="entry name" value="Glutathione_Transferase_(cytos"/>
    <property type="match status" value="1"/>
</dbReference>
<dbReference type="Proteomes" id="UP000292423">
    <property type="component" value="Unassembled WGS sequence"/>
</dbReference>
<dbReference type="PANTHER" id="PTHR42673:SF4">
    <property type="entry name" value="MALEYLACETOACETATE ISOMERASE"/>
    <property type="match status" value="1"/>
</dbReference>
<evidence type="ECO:0000259" key="1">
    <source>
        <dbReference type="PROSITE" id="PS50404"/>
    </source>
</evidence>
<feature type="domain" description="GST N-terminal" evidence="1">
    <location>
        <begin position="1"/>
        <end position="80"/>
    </location>
</feature>
<dbReference type="InterPro" id="IPR036282">
    <property type="entry name" value="Glutathione-S-Trfase_C_sf"/>
</dbReference>
<feature type="domain" description="GST C-terminal" evidence="2">
    <location>
        <begin position="85"/>
        <end position="234"/>
    </location>
</feature>
<dbReference type="SUPFAM" id="SSF52833">
    <property type="entry name" value="Thioredoxin-like"/>
    <property type="match status" value="1"/>
</dbReference>
<dbReference type="SFLD" id="SFLDG00358">
    <property type="entry name" value="Main_(cytGST)"/>
    <property type="match status" value="1"/>
</dbReference>